<organism evidence="2">
    <name type="scientific">Alexandrium andersonii</name>
    <dbReference type="NCBI Taxonomy" id="327968"/>
    <lineage>
        <taxon>Eukaryota</taxon>
        <taxon>Sar</taxon>
        <taxon>Alveolata</taxon>
        <taxon>Dinophyceae</taxon>
        <taxon>Gonyaulacales</taxon>
        <taxon>Pyrocystaceae</taxon>
        <taxon>Alexandrium</taxon>
    </lineage>
</organism>
<feature type="compositionally biased region" description="Low complexity" evidence="1">
    <location>
        <begin position="39"/>
        <end position="49"/>
    </location>
</feature>
<feature type="region of interest" description="Disordered" evidence="1">
    <location>
        <begin position="1"/>
        <end position="20"/>
    </location>
</feature>
<dbReference type="AlphaFoldDB" id="A0A7S2NAB4"/>
<feature type="compositionally biased region" description="Polar residues" evidence="1">
    <location>
        <begin position="87"/>
        <end position="96"/>
    </location>
</feature>
<dbReference type="EMBL" id="HBGQ01092284">
    <property type="protein sequence ID" value="CAD9528972.1"/>
    <property type="molecule type" value="Transcribed_RNA"/>
</dbReference>
<gene>
    <name evidence="2" type="ORF">AAND1436_LOCUS44006</name>
</gene>
<evidence type="ECO:0000256" key="1">
    <source>
        <dbReference type="SAM" id="MobiDB-lite"/>
    </source>
</evidence>
<evidence type="ECO:0000313" key="2">
    <source>
        <dbReference type="EMBL" id="CAD9528972.1"/>
    </source>
</evidence>
<protein>
    <submittedName>
        <fullName evidence="2">Uncharacterized protein</fullName>
    </submittedName>
</protein>
<reference evidence="2" key="1">
    <citation type="submission" date="2021-01" db="EMBL/GenBank/DDBJ databases">
        <authorList>
            <person name="Corre E."/>
            <person name="Pelletier E."/>
            <person name="Niang G."/>
            <person name="Scheremetjew M."/>
            <person name="Finn R."/>
            <person name="Kale V."/>
            <person name="Holt S."/>
            <person name="Cochrane G."/>
            <person name="Meng A."/>
            <person name="Brown T."/>
            <person name="Cohen L."/>
        </authorList>
    </citation>
    <scope>NUCLEOTIDE SEQUENCE</scope>
    <source>
        <strain evidence="2">CCMP2222</strain>
    </source>
</reference>
<accession>A0A7S2NAB4</accession>
<proteinExistence type="predicted"/>
<name>A0A7S2NAB4_9DINO</name>
<feature type="region of interest" description="Disordered" evidence="1">
    <location>
        <begin position="58"/>
        <end position="200"/>
    </location>
</feature>
<feature type="region of interest" description="Disordered" evidence="1">
    <location>
        <begin position="30"/>
        <end position="49"/>
    </location>
</feature>
<sequence length="200" mass="20591">MPEAPETSPCGSVSDEKELLDEISRTETLTNILAEDTEPTPTGATGAGQTTIEDAAANKVTQVPPTDAEVTNGISDGISGNKDGERVNSNATNGESTSDECKAVNLTSTPVRPAVGDDSAGSSPISTEGAKAGRPVPSYETPRRGSFEPPNPATGTQRRGQPCRAEFRPLSSSNKGRDASNPKTRGAQRPAAASGKRVQG</sequence>